<keyword evidence="2" id="KW-0805">Transcription regulation</keyword>
<sequence length="308" mass="34076">MEYMAAIPIYVAVVECGSFSAAATRLGLTKSAVSKRIQQLEAQLGTRLLQRTTRSQSLTEAGESYYDYARQALALAREGEDFIAGLQQKPQGLLRISVPMAFGRLHLSPLVPAFLQACPAIQLDMVMDDQMVDLIEGGFDLAIRIGHLPESQMIARRIAPCKSVLCASPAYLAQYGHPLQPLDLLKHNCIQYSYYRGGTEWIFAGPAGANKVLPRGNYHVNNSEALRDALLAGVGICHMPTFVVGADLAAGSLVTLLDDYPLPRYAIYAVFPERKHVPAKVRAFLDFIDRQQWQDTPYWDNASDQKLF</sequence>
<dbReference type="InterPro" id="IPR000847">
    <property type="entry name" value="LysR_HTH_N"/>
</dbReference>
<dbReference type="EMBL" id="JAAOLX010000001">
    <property type="protein sequence ID" value="NHQ84523.1"/>
    <property type="molecule type" value="Genomic_DNA"/>
</dbReference>
<evidence type="ECO:0000313" key="7">
    <source>
        <dbReference type="Proteomes" id="UP000712570"/>
    </source>
</evidence>
<protein>
    <submittedName>
        <fullName evidence="6">LysR family transcriptional regulator</fullName>
    </submittedName>
</protein>
<dbReference type="PRINTS" id="PR00039">
    <property type="entry name" value="HTHLYSR"/>
</dbReference>
<dbReference type="InterPro" id="IPR058163">
    <property type="entry name" value="LysR-type_TF_proteobact-type"/>
</dbReference>
<evidence type="ECO:0000256" key="3">
    <source>
        <dbReference type="ARBA" id="ARBA00023125"/>
    </source>
</evidence>
<dbReference type="PANTHER" id="PTHR30537:SF5">
    <property type="entry name" value="HTH-TYPE TRANSCRIPTIONAL ACTIVATOR TTDR-RELATED"/>
    <property type="match status" value="1"/>
</dbReference>
<comment type="similarity">
    <text evidence="1">Belongs to the LysR transcriptional regulatory family.</text>
</comment>
<dbReference type="Pfam" id="PF03466">
    <property type="entry name" value="LysR_substrate"/>
    <property type="match status" value="1"/>
</dbReference>
<accession>A0ABX0KPI9</accession>
<reference evidence="6 7" key="1">
    <citation type="submission" date="2020-03" db="EMBL/GenBank/DDBJ databases">
        <title>Draft genome sequence of environmentally isolated violet-colored cultures.</title>
        <authorList>
            <person name="Wilson H.S."/>
        </authorList>
    </citation>
    <scope>NUCLEOTIDE SEQUENCE [LARGE SCALE GENOMIC DNA]</scope>
    <source>
        <strain evidence="6 7">HSC-16F04</strain>
    </source>
</reference>
<evidence type="ECO:0000256" key="4">
    <source>
        <dbReference type="ARBA" id="ARBA00023163"/>
    </source>
</evidence>
<gene>
    <name evidence="6" type="ORF">HA050_00105</name>
</gene>
<evidence type="ECO:0000256" key="2">
    <source>
        <dbReference type="ARBA" id="ARBA00023015"/>
    </source>
</evidence>
<dbReference type="InterPro" id="IPR036390">
    <property type="entry name" value="WH_DNA-bd_sf"/>
</dbReference>
<dbReference type="InterPro" id="IPR005119">
    <property type="entry name" value="LysR_subst-bd"/>
</dbReference>
<dbReference type="PANTHER" id="PTHR30537">
    <property type="entry name" value="HTH-TYPE TRANSCRIPTIONAL REGULATOR"/>
    <property type="match status" value="1"/>
</dbReference>
<proteinExistence type="inferred from homology"/>
<comment type="caution">
    <text evidence="6">The sequence shown here is derived from an EMBL/GenBank/DDBJ whole genome shotgun (WGS) entry which is preliminary data.</text>
</comment>
<dbReference type="SUPFAM" id="SSF53850">
    <property type="entry name" value="Periplasmic binding protein-like II"/>
    <property type="match status" value="1"/>
</dbReference>
<dbReference type="PROSITE" id="PS50931">
    <property type="entry name" value="HTH_LYSR"/>
    <property type="match status" value="1"/>
</dbReference>
<dbReference type="Gene3D" id="1.10.10.10">
    <property type="entry name" value="Winged helix-like DNA-binding domain superfamily/Winged helix DNA-binding domain"/>
    <property type="match status" value="1"/>
</dbReference>
<name>A0ABX0KPI9_9NEIS</name>
<dbReference type="InterPro" id="IPR036388">
    <property type="entry name" value="WH-like_DNA-bd_sf"/>
</dbReference>
<evidence type="ECO:0000256" key="1">
    <source>
        <dbReference type="ARBA" id="ARBA00009437"/>
    </source>
</evidence>
<dbReference type="Proteomes" id="UP000712570">
    <property type="component" value="Unassembled WGS sequence"/>
</dbReference>
<evidence type="ECO:0000259" key="5">
    <source>
        <dbReference type="PROSITE" id="PS50931"/>
    </source>
</evidence>
<keyword evidence="3" id="KW-0238">DNA-binding</keyword>
<evidence type="ECO:0000313" key="6">
    <source>
        <dbReference type="EMBL" id="NHQ84523.1"/>
    </source>
</evidence>
<dbReference type="Pfam" id="PF00126">
    <property type="entry name" value="HTH_1"/>
    <property type="match status" value="1"/>
</dbReference>
<organism evidence="6 7">
    <name type="scientific">Iodobacter violaceini</name>
    <dbReference type="NCBI Taxonomy" id="3044271"/>
    <lineage>
        <taxon>Bacteria</taxon>
        <taxon>Pseudomonadati</taxon>
        <taxon>Pseudomonadota</taxon>
        <taxon>Betaproteobacteria</taxon>
        <taxon>Neisseriales</taxon>
        <taxon>Chitinibacteraceae</taxon>
        <taxon>Iodobacter</taxon>
    </lineage>
</organism>
<dbReference type="CDD" id="cd08422">
    <property type="entry name" value="PBP2_CrgA_like"/>
    <property type="match status" value="1"/>
</dbReference>
<dbReference type="Gene3D" id="3.40.190.290">
    <property type="match status" value="1"/>
</dbReference>
<keyword evidence="7" id="KW-1185">Reference proteome</keyword>
<keyword evidence="4" id="KW-0804">Transcription</keyword>
<dbReference type="SUPFAM" id="SSF46785">
    <property type="entry name" value="Winged helix' DNA-binding domain"/>
    <property type="match status" value="1"/>
</dbReference>
<feature type="domain" description="HTH lysR-type" evidence="5">
    <location>
        <begin position="1"/>
        <end position="59"/>
    </location>
</feature>